<keyword evidence="5" id="KW-1185">Reference proteome</keyword>
<feature type="compositionally biased region" description="Basic and acidic residues" evidence="1">
    <location>
        <begin position="161"/>
        <end position="172"/>
    </location>
</feature>
<feature type="signal peptide" evidence="2">
    <location>
        <begin position="1"/>
        <end position="23"/>
    </location>
</feature>
<evidence type="ECO:0000256" key="1">
    <source>
        <dbReference type="SAM" id="MobiDB-lite"/>
    </source>
</evidence>
<feature type="region of interest" description="Disordered" evidence="1">
    <location>
        <begin position="161"/>
        <end position="182"/>
    </location>
</feature>
<dbReference type="InterPro" id="IPR046254">
    <property type="entry name" value="DUF6287"/>
</dbReference>
<feature type="chain" id="PRO_5045770142" evidence="2">
    <location>
        <begin position="24"/>
        <end position="205"/>
    </location>
</feature>
<accession>A0ABV8D021</accession>
<feature type="region of interest" description="Disordered" evidence="1">
    <location>
        <begin position="25"/>
        <end position="80"/>
    </location>
</feature>
<evidence type="ECO:0000313" key="5">
    <source>
        <dbReference type="Proteomes" id="UP001595901"/>
    </source>
</evidence>
<comment type="caution">
    <text evidence="4">The sequence shown here is derived from an EMBL/GenBank/DDBJ whole genome shotgun (WGS) entry which is preliminary data.</text>
</comment>
<keyword evidence="2" id="KW-0732">Signal</keyword>
<dbReference type="Pfam" id="PF19804">
    <property type="entry name" value="DUF6287"/>
    <property type="match status" value="1"/>
</dbReference>
<gene>
    <name evidence="4" type="ORF">ACFOSE_03530</name>
</gene>
<evidence type="ECO:0000256" key="2">
    <source>
        <dbReference type="SAM" id="SignalP"/>
    </source>
</evidence>
<organism evidence="4 5">
    <name type="scientific">Streptococcus dentapri</name>
    <dbReference type="NCBI Taxonomy" id="573564"/>
    <lineage>
        <taxon>Bacteria</taxon>
        <taxon>Bacillati</taxon>
        <taxon>Bacillota</taxon>
        <taxon>Bacilli</taxon>
        <taxon>Lactobacillales</taxon>
        <taxon>Streptococcaceae</taxon>
        <taxon>Streptococcus</taxon>
    </lineage>
</organism>
<evidence type="ECO:0000313" key="4">
    <source>
        <dbReference type="EMBL" id="MFC3931860.1"/>
    </source>
</evidence>
<feature type="compositionally biased region" description="Low complexity" evidence="1">
    <location>
        <begin position="47"/>
        <end position="76"/>
    </location>
</feature>
<protein>
    <submittedName>
        <fullName evidence="4">DUF6287 domain-containing protein</fullName>
    </submittedName>
</protein>
<dbReference type="Proteomes" id="UP001595901">
    <property type="component" value="Unassembled WGS sequence"/>
</dbReference>
<evidence type="ECO:0000259" key="3">
    <source>
        <dbReference type="Pfam" id="PF19804"/>
    </source>
</evidence>
<dbReference type="RefSeq" id="WP_380430586.1">
    <property type="nucleotide sequence ID" value="NZ_JBHSAC010000034.1"/>
</dbReference>
<sequence>MKKKIAIILSVSLVILLSLGSWGCSRNQSQPSNKSAESTQLASRSTSKASTKNSDSQSSSTTDTSNSDDSTQNSSAESSFDYDALENGDFSTITGIWADANGRTMIISPEGQINVLGTAGTIEVSRDGKGEALMTITYTDATSLGMLMYSAGEKIPDRHFKSGDTDPSDTNKNRIVSPSSDIFDEEGTQQFLNQVFYKTSENDRI</sequence>
<feature type="compositionally biased region" description="Polar residues" evidence="1">
    <location>
        <begin position="25"/>
        <end position="46"/>
    </location>
</feature>
<name>A0ABV8D021_9STRE</name>
<proteinExistence type="predicted"/>
<dbReference type="EMBL" id="JBHSAC010000034">
    <property type="protein sequence ID" value="MFC3931860.1"/>
    <property type="molecule type" value="Genomic_DNA"/>
</dbReference>
<feature type="domain" description="DUF6287" evidence="3">
    <location>
        <begin position="78"/>
        <end position="111"/>
    </location>
</feature>
<reference evidence="5" key="1">
    <citation type="journal article" date="2019" name="Int. J. Syst. Evol. Microbiol.">
        <title>The Global Catalogue of Microorganisms (GCM) 10K type strain sequencing project: providing services to taxonomists for standard genome sequencing and annotation.</title>
        <authorList>
            <consortium name="The Broad Institute Genomics Platform"/>
            <consortium name="The Broad Institute Genome Sequencing Center for Infectious Disease"/>
            <person name="Wu L."/>
            <person name="Ma J."/>
        </authorList>
    </citation>
    <scope>NUCLEOTIDE SEQUENCE [LARGE SCALE GENOMIC DNA]</scope>
    <source>
        <strain evidence="5">CCUG 58728</strain>
    </source>
</reference>